<evidence type="ECO:0000313" key="2">
    <source>
        <dbReference type="EMBL" id="JAP81067.1"/>
    </source>
</evidence>
<protein>
    <submittedName>
        <fullName evidence="2">Uncharacterized protein</fullName>
    </submittedName>
</protein>
<dbReference type="EMBL" id="GEDV01007490">
    <property type="protein sequence ID" value="JAP81067.1"/>
    <property type="molecule type" value="Transcribed_RNA"/>
</dbReference>
<name>A0A131YQ32_RHIAP</name>
<dbReference type="AlphaFoldDB" id="A0A131YQ32"/>
<keyword evidence="1" id="KW-0732">Signal</keyword>
<reference evidence="2" key="1">
    <citation type="journal article" date="2016" name="Ticks Tick Borne Dis.">
        <title>De novo assembly and annotation of the salivary gland transcriptome of Rhipicephalus appendiculatus male and female ticks during blood feeding.</title>
        <authorList>
            <person name="de Castro M.H."/>
            <person name="de Klerk D."/>
            <person name="Pienaar R."/>
            <person name="Latif A.A."/>
            <person name="Rees D.J."/>
            <person name="Mans B.J."/>
        </authorList>
    </citation>
    <scope>NUCLEOTIDE SEQUENCE</scope>
    <source>
        <tissue evidence="2">Salivary glands</tissue>
    </source>
</reference>
<organism evidence="2">
    <name type="scientific">Rhipicephalus appendiculatus</name>
    <name type="common">Brown ear tick</name>
    <dbReference type="NCBI Taxonomy" id="34631"/>
    <lineage>
        <taxon>Eukaryota</taxon>
        <taxon>Metazoa</taxon>
        <taxon>Ecdysozoa</taxon>
        <taxon>Arthropoda</taxon>
        <taxon>Chelicerata</taxon>
        <taxon>Arachnida</taxon>
        <taxon>Acari</taxon>
        <taxon>Parasitiformes</taxon>
        <taxon>Ixodida</taxon>
        <taxon>Ixodoidea</taxon>
        <taxon>Ixodidae</taxon>
        <taxon>Rhipicephalinae</taxon>
        <taxon>Rhipicephalus</taxon>
        <taxon>Rhipicephalus</taxon>
    </lineage>
</organism>
<feature type="chain" id="PRO_5007285738" evidence="1">
    <location>
        <begin position="28"/>
        <end position="93"/>
    </location>
</feature>
<evidence type="ECO:0000256" key="1">
    <source>
        <dbReference type="SAM" id="SignalP"/>
    </source>
</evidence>
<proteinExistence type="predicted"/>
<sequence>MACEAGLVKLVSVAIIMALCFSVACEASPQGKRHEGVLKPVAGGRVVVHAASPLPEMAYVRQRPFKDSLRVKKNGGPERFFDKDVDAFFVNND</sequence>
<feature type="signal peptide" evidence="1">
    <location>
        <begin position="1"/>
        <end position="27"/>
    </location>
</feature>
<accession>A0A131YQ32</accession>